<gene>
    <name evidence="1" type="ORF">GNF77_16020</name>
</gene>
<dbReference type="InterPro" id="IPR043129">
    <property type="entry name" value="ATPase_NBD"/>
</dbReference>
<accession>A0AAW9IKQ0</accession>
<dbReference type="PANTHER" id="PTHR32432:SF3">
    <property type="entry name" value="ETHANOLAMINE UTILIZATION PROTEIN EUTJ"/>
    <property type="match status" value="1"/>
</dbReference>
<dbReference type="Proteomes" id="UP001292368">
    <property type="component" value="Unassembled WGS sequence"/>
</dbReference>
<sequence length="165" mass="18460">VLLPLVQEEEMETVIRYEIQQYLPINLDDYIIQFIVLDKIVEDSGAKLKVNVTSFPERMALAYYNIINSLDLNPYALDVTYNSINKLANYSEYTSNDGQVIGGTVAFIDKGATSISVAIFKNGKLDFTRMIKSGGDNIDYALSQSLNMSIKSTESIKIRDGNLLN</sequence>
<evidence type="ECO:0000313" key="1">
    <source>
        <dbReference type="EMBL" id="MDZ5010378.1"/>
    </source>
</evidence>
<evidence type="ECO:0000313" key="2">
    <source>
        <dbReference type="Proteomes" id="UP001292368"/>
    </source>
</evidence>
<dbReference type="EMBL" id="WNVM01000320">
    <property type="protein sequence ID" value="MDZ5010378.1"/>
    <property type="molecule type" value="Genomic_DNA"/>
</dbReference>
<dbReference type="AlphaFoldDB" id="A0AAW9IKQ0"/>
<dbReference type="InterPro" id="IPR005883">
    <property type="entry name" value="PilM"/>
</dbReference>
<dbReference type="InterPro" id="IPR050696">
    <property type="entry name" value="FtsA/MreB"/>
</dbReference>
<dbReference type="Gene3D" id="3.30.420.40">
    <property type="match status" value="2"/>
</dbReference>
<reference evidence="1" key="1">
    <citation type="submission" date="2019-11" db="EMBL/GenBank/DDBJ databases">
        <title>Characterization of Clostridium perfringens isolates from swine manure treated agricultural soils.</title>
        <authorList>
            <person name="Wushke S.T."/>
        </authorList>
    </citation>
    <scope>NUCLEOTIDE SEQUENCE</scope>
    <source>
        <strain evidence="1">V2</strain>
    </source>
</reference>
<organism evidence="1 2">
    <name type="scientific">Clostridium perfringens</name>
    <dbReference type="NCBI Taxonomy" id="1502"/>
    <lineage>
        <taxon>Bacteria</taxon>
        <taxon>Bacillati</taxon>
        <taxon>Bacillota</taxon>
        <taxon>Clostridia</taxon>
        <taxon>Eubacteriales</taxon>
        <taxon>Clostridiaceae</taxon>
        <taxon>Clostridium</taxon>
    </lineage>
</organism>
<dbReference type="PANTHER" id="PTHR32432">
    <property type="entry name" value="CELL DIVISION PROTEIN FTSA-RELATED"/>
    <property type="match status" value="1"/>
</dbReference>
<dbReference type="Gene3D" id="3.30.1490.300">
    <property type="match status" value="1"/>
</dbReference>
<protein>
    <submittedName>
        <fullName evidence="1">Pilus assembly protein PilM</fullName>
    </submittedName>
</protein>
<comment type="caution">
    <text evidence="1">The sequence shown here is derived from an EMBL/GenBank/DDBJ whole genome shotgun (WGS) entry which is preliminary data.</text>
</comment>
<dbReference type="Pfam" id="PF11104">
    <property type="entry name" value="PilM_2"/>
    <property type="match status" value="1"/>
</dbReference>
<feature type="non-terminal residue" evidence="1">
    <location>
        <position position="165"/>
    </location>
</feature>
<feature type="non-terminal residue" evidence="1">
    <location>
        <position position="1"/>
    </location>
</feature>
<proteinExistence type="predicted"/>
<dbReference type="SUPFAM" id="SSF53067">
    <property type="entry name" value="Actin-like ATPase domain"/>
    <property type="match status" value="1"/>
</dbReference>
<name>A0AAW9IKQ0_CLOPF</name>